<dbReference type="Proteomes" id="UP000602076">
    <property type="component" value="Unassembled WGS sequence"/>
</dbReference>
<dbReference type="InterPro" id="IPR006099">
    <property type="entry name" value="MeMalonylCoA_mutase_a/b_cat"/>
</dbReference>
<gene>
    <name evidence="7" type="ORF">IEO70_06815</name>
</gene>
<reference evidence="7" key="1">
    <citation type="submission" date="2020-09" db="EMBL/GenBank/DDBJ databases">
        <title>Bacillus faecalis sp. nov., a moderately halophilic bacterium isolated from cow faeces.</title>
        <authorList>
            <person name="Jiang L."/>
            <person name="Lee J."/>
        </authorList>
    </citation>
    <scope>NUCLEOTIDE SEQUENCE</scope>
    <source>
        <strain evidence="7">AGMB 02131</strain>
    </source>
</reference>
<evidence type="ECO:0000313" key="8">
    <source>
        <dbReference type="Proteomes" id="UP000602076"/>
    </source>
</evidence>
<dbReference type="GO" id="GO:0046872">
    <property type="term" value="F:metal ion binding"/>
    <property type="evidence" value="ECO:0007669"/>
    <property type="project" value="InterPro"/>
</dbReference>
<dbReference type="GO" id="GO:0031419">
    <property type="term" value="F:cobalamin binding"/>
    <property type="evidence" value="ECO:0007669"/>
    <property type="project" value="UniProtKB-KW"/>
</dbReference>
<evidence type="ECO:0000256" key="3">
    <source>
        <dbReference type="ARBA" id="ARBA00022628"/>
    </source>
</evidence>
<dbReference type="Gene3D" id="3.20.20.240">
    <property type="entry name" value="Methylmalonyl-CoA mutase"/>
    <property type="match status" value="1"/>
</dbReference>
<sequence>MDIQKIKTVTFPKASFETWEQKAEQALKGKSLSVLNTATPEGIVLKPLYTIDQAAQNAEMPGVAPYTRGINALGYKKQPWLFAQPVAGNSAQEILAHLDEAVDRGQNAVSLHAGQLLSLNEKELSEVIEVTASKELPLFVDTQGAQQELFAKLESLPEDLKQKLSGVLAEDPVMEGASKGKAMENEQAYFDAWLKNINKIGSVFPNLKTILIKGTTVHNAGGNHVQELAMSLAVASEYLHNGTKSGISIEQLAKQFAFSFSVDSSFFMNVAKLRAARKLWSLLGQAFTEDESIFKMYIHTETSSFTETLFDQYVNLLRTGNQAFASVIGGAQSIQIAPFDHVTNKVTPFSERIARNIHLVLKEETLIDQVVDPAGGSFYIETLTNEVADAAWKLFLEIEEKGGAIQALREGSFQANVAETLEQKKQRIATRQDSLIGTNVYPNLEDRVELIVHDDAEIELPYETKAIAPLSRARLAEEIEALRIASLDHQAKTGKFPSVGLICIGELKNYKPRADFMKGFLAAGGIQTVEQQCLSVEEAKAFIEQSQQKHYVLCGSDADYSEYAVDWTEKLSAAFTNINLLMAGKQAAELEQQLIAAGMNDFVSVKSNVVTVLTAILEDLGVL</sequence>
<keyword evidence="8" id="KW-1185">Reference proteome</keyword>
<evidence type="ECO:0000313" key="7">
    <source>
        <dbReference type="EMBL" id="MBD3108074.1"/>
    </source>
</evidence>
<accession>A0A927CZ96</accession>
<dbReference type="PANTHER" id="PTHR48101:SF1">
    <property type="entry name" value="METHYLMALONYL-COA MUTASE, LARGE SUBUNIT"/>
    <property type="match status" value="1"/>
</dbReference>
<evidence type="ECO:0000259" key="6">
    <source>
        <dbReference type="Pfam" id="PF01642"/>
    </source>
</evidence>
<comment type="caution">
    <text evidence="7">The sequence shown here is derived from an EMBL/GenBank/DDBJ whole genome shotgun (WGS) entry which is preliminary data.</text>
</comment>
<dbReference type="GO" id="GO:0004494">
    <property type="term" value="F:methylmalonyl-CoA mutase activity"/>
    <property type="evidence" value="ECO:0007669"/>
    <property type="project" value="UniProtKB-EC"/>
</dbReference>
<proteinExistence type="inferred from homology"/>
<dbReference type="InterPro" id="IPR016176">
    <property type="entry name" value="Cbl-dep_enz_cat"/>
</dbReference>
<dbReference type="Gene3D" id="3.40.50.280">
    <property type="entry name" value="Cobalamin-binding domain"/>
    <property type="match status" value="1"/>
</dbReference>
<dbReference type="EMBL" id="JACXSI010000013">
    <property type="protein sequence ID" value="MBD3108074.1"/>
    <property type="molecule type" value="Genomic_DNA"/>
</dbReference>
<keyword evidence="5" id="KW-0170">Cobalt</keyword>
<evidence type="ECO:0000256" key="1">
    <source>
        <dbReference type="ARBA" id="ARBA00001922"/>
    </source>
</evidence>
<dbReference type="AlphaFoldDB" id="A0A927CZ96"/>
<keyword evidence="3" id="KW-0846">Cobalamin</keyword>
<feature type="domain" description="Methylmalonyl-CoA mutase alpha/beta chain catalytic" evidence="6">
    <location>
        <begin position="161"/>
        <end position="475"/>
    </location>
</feature>
<dbReference type="PANTHER" id="PTHR48101">
    <property type="entry name" value="METHYLMALONYL-COA MUTASE, MITOCHONDRIAL-RELATED"/>
    <property type="match status" value="1"/>
</dbReference>
<comment type="cofactor">
    <cofactor evidence="1">
        <name>adenosylcob(III)alamin</name>
        <dbReference type="ChEBI" id="CHEBI:18408"/>
    </cofactor>
</comment>
<name>A0A927CZ96_9BACI</name>
<protein>
    <submittedName>
        <fullName evidence="7">Methylmalonyl-CoA mutase</fullName>
    </submittedName>
</protein>
<dbReference type="SUPFAM" id="SSF51703">
    <property type="entry name" value="Cobalamin (vitamin B12)-dependent enzymes"/>
    <property type="match status" value="1"/>
</dbReference>
<comment type="similarity">
    <text evidence="2">Belongs to the methylmalonyl-CoA mutase family.</text>
</comment>
<dbReference type="RefSeq" id="WP_190997621.1">
    <property type="nucleotide sequence ID" value="NZ_JACXSI010000013.1"/>
</dbReference>
<dbReference type="GO" id="GO:0005737">
    <property type="term" value="C:cytoplasm"/>
    <property type="evidence" value="ECO:0007669"/>
    <property type="project" value="TreeGrafter"/>
</dbReference>
<keyword evidence="4" id="KW-0413">Isomerase</keyword>
<feature type="domain" description="Methylmalonyl-CoA mutase alpha/beta chain catalytic" evidence="6">
    <location>
        <begin position="39"/>
        <end position="111"/>
    </location>
</feature>
<evidence type="ECO:0000256" key="5">
    <source>
        <dbReference type="ARBA" id="ARBA00023285"/>
    </source>
</evidence>
<evidence type="ECO:0000256" key="4">
    <source>
        <dbReference type="ARBA" id="ARBA00023235"/>
    </source>
</evidence>
<evidence type="ECO:0000256" key="2">
    <source>
        <dbReference type="ARBA" id="ARBA00008465"/>
    </source>
</evidence>
<dbReference type="SUPFAM" id="SSF52242">
    <property type="entry name" value="Cobalamin (vitamin B12)-binding domain"/>
    <property type="match status" value="1"/>
</dbReference>
<dbReference type="GO" id="GO:0019678">
    <property type="term" value="P:propionate metabolic process, methylmalonyl pathway"/>
    <property type="evidence" value="ECO:0007669"/>
    <property type="project" value="TreeGrafter"/>
</dbReference>
<dbReference type="Pfam" id="PF01642">
    <property type="entry name" value="MM_CoA_mutase"/>
    <property type="match status" value="2"/>
</dbReference>
<dbReference type="InterPro" id="IPR036724">
    <property type="entry name" value="Cobalamin-bd_sf"/>
</dbReference>
<organism evidence="7 8">
    <name type="scientific">Peribacillus faecalis</name>
    <dbReference type="NCBI Taxonomy" id="2772559"/>
    <lineage>
        <taxon>Bacteria</taxon>
        <taxon>Bacillati</taxon>
        <taxon>Bacillota</taxon>
        <taxon>Bacilli</taxon>
        <taxon>Bacillales</taxon>
        <taxon>Bacillaceae</taxon>
        <taxon>Peribacillus</taxon>
    </lineage>
</organism>